<dbReference type="KEGG" id="bvr:BVIR_943"/>
<dbReference type="AlphaFoldDB" id="A0A0N7IU95"/>
<gene>
    <name evidence="1" type="ORF">BVIRIDIS_03860</name>
</gene>
<evidence type="ECO:0000313" key="2">
    <source>
        <dbReference type="Proteomes" id="UP000065734"/>
    </source>
</evidence>
<sequence>MFKLPPTSFSEKAAVGLSAAILFVPFFWM</sequence>
<protein>
    <submittedName>
        <fullName evidence="1">Uncharacterized protein</fullName>
    </submittedName>
</protein>
<accession>A0A0N7IU95</accession>
<dbReference type="Proteomes" id="UP000065734">
    <property type="component" value="Chromosome I"/>
</dbReference>
<keyword evidence="2" id="KW-1185">Reference proteome</keyword>
<reference evidence="2" key="1">
    <citation type="journal article" date="2016" name="Genome Announc.">
        <title>Revised genome sequence of the purple photosynthetic bacterium Blastochloris viridis.</title>
        <authorList>
            <person name="Liu L.N."/>
            <person name="Faulkner M."/>
            <person name="Liu X."/>
            <person name="Huang F."/>
            <person name="Darby A.C."/>
            <person name="Hall N."/>
        </authorList>
    </citation>
    <scope>NUCLEOTIDE SEQUENCE [LARGE SCALE GENOMIC DNA]</scope>
    <source>
        <strain evidence="2">ATCC 19567 / DSM 133 / F</strain>
    </source>
</reference>
<dbReference type="EMBL" id="LN907867">
    <property type="protein sequence ID" value="CUU41395.1"/>
    <property type="molecule type" value="Genomic_DNA"/>
</dbReference>
<organism evidence="1 2">
    <name type="scientific">Blastochloris viridis</name>
    <name type="common">Rhodopseudomonas viridis</name>
    <dbReference type="NCBI Taxonomy" id="1079"/>
    <lineage>
        <taxon>Bacteria</taxon>
        <taxon>Pseudomonadati</taxon>
        <taxon>Pseudomonadota</taxon>
        <taxon>Alphaproteobacteria</taxon>
        <taxon>Hyphomicrobiales</taxon>
        <taxon>Blastochloridaceae</taxon>
        <taxon>Blastochloris</taxon>
    </lineage>
</organism>
<proteinExistence type="predicted"/>
<name>A0A0N7IU95_BLAVI</name>
<evidence type="ECO:0000313" key="1">
    <source>
        <dbReference type="EMBL" id="CUU41395.1"/>
    </source>
</evidence>